<name>A0A919VSL3_9ACTN</name>
<organism evidence="3 4">
    <name type="scientific">Actinoplanes auranticolor</name>
    <dbReference type="NCBI Taxonomy" id="47988"/>
    <lineage>
        <taxon>Bacteria</taxon>
        <taxon>Bacillati</taxon>
        <taxon>Actinomycetota</taxon>
        <taxon>Actinomycetes</taxon>
        <taxon>Micromonosporales</taxon>
        <taxon>Micromonosporaceae</taxon>
        <taxon>Actinoplanes</taxon>
    </lineage>
</organism>
<evidence type="ECO:0000313" key="4">
    <source>
        <dbReference type="Proteomes" id="UP000681340"/>
    </source>
</evidence>
<protein>
    <recommendedName>
        <fullName evidence="2">YCII-related domain-containing protein</fullName>
    </recommendedName>
</protein>
<dbReference type="InterPro" id="IPR005545">
    <property type="entry name" value="YCII"/>
</dbReference>
<dbReference type="EMBL" id="BOQL01000048">
    <property type="protein sequence ID" value="GIM73960.1"/>
    <property type="molecule type" value="Genomic_DNA"/>
</dbReference>
<evidence type="ECO:0000256" key="1">
    <source>
        <dbReference type="ARBA" id="ARBA00007689"/>
    </source>
</evidence>
<gene>
    <name evidence="3" type="ORF">Aau02nite_58480</name>
</gene>
<proteinExistence type="inferred from homology"/>
<dbReference type="InterPro" id="IPR011008">
    <property type="entry name" value="Dimeric_a/b-barrel"/>
</dbReference>
<sequence>MYQVIQRCPAAPAYRAGMWILELAFTAAPERLAARAQHRRRLAALHADGVVRMAGPFADDEGALIVVEAADRRTVDELIAADPYFTTPGVAVTRIRQWHPFLGAPSR</sequence>
<dbReference type="Pfam" id="PF03795">
    <property type="entry name" value="YCII"/>
    <property type="match status" value="1"/>
</dbReference>
<dbReference type="AlphaFoldDB" id="A0A919VSL3"/>
<evidence type="ECO:0000259" key="2">
    <source>
        <dbReference type="Pfam" id="PF03795"/>
    </source>
</evidence>
<comment type="caution">
    <text evidence="3">The sequence shown here is derived from an EMBL/GenBank/DDBJ whole genome shotgun (WGS) entry which is preliminary data.</text>
</comment>
<dbReference type="Gene3D" id="3.30.70.1060">
    <property type="entry name" value="Dimeric alpha+beta barrel"/>
    <property type="match status" value="1"/>
</dbReference>
<comment type="similarity">
    <text evidence="1">Belongs to the YciI family.</text>
</comment>
<keyword evidence="4" id="KW-1185">Reference proteome</keyword>
<dbReference type="Proteomes" id="UP000681340">
    <property type="component" value="Unassembled WGS sequence"/>
</dbReference>
<evidence type="ECO:0000313" key="3">
    <source>
        <dbReference type="EMBL" id="GIM73960.1"/>
    </source>
</evidence>
<dbReference type="SUPFAM" id="SSF54909">
    <property type="entry name" value="Dimeric alpha+beta barrel"/>
    <property type="match status" value="1"/>
</dbReference>
<reference evidence="3" key="1">
    <citation type="submission" date="2021-03" db="EMBL/GenBank/DDBJ databases">
        <title>Whole genome shotgun sequence of Actinoplanes auranticolor NBRC 12245.</title>
        <authorList>
            <person name="Komaki H."/>
            <person name="Tamura T."/>
        </authorList>
    </citation>
    <scope>NUCLEOTIDE SEQUENCE</scope>
    <source>
        <strain evidence="3">NBRC 12245</strain>
    </source>
</reference>
<accession>A0A919VSL3</accession>
<feature type="domain" description="YCII-related" evidence="2">
    <location>
        <begin position="28"/>
        <end position="98"/>
    </location>
</feature>